<comment type="subcellular location">
    <subcellularLocation>
        <location evidence="1">Membrane</location>
        <topology evidence="1">Multi-pass membrane protein</topology>
    </subcellularLocation>
</comment>
<feature type="transmembrane region" description="Helical" evidence="6">
    <location>
        <begin position="399"/>
        <end position="421"/>
    </location>
</feature>
<evidence type="ECO:0000313" key="9">
    <source>
        <dbReference type="Proteomes" id="UP000036834"/>
    </source>
</evidence>
<feature type="transmembrane region" description="Helical" evidence="6">
    <location>
        <begin position="308"/>
        <end position="327"/>
    </location>
</feature>
<dbReference type="EMBL" id="BJON01000022">
    <property type="protein sequence ID" value="GED71709.1"/>
    <property type="molecule type" value="Genomic_DNA"/>
</dbReference>
<feature type="transmembrane region" description="Helical" evidence="6">
    <location>
        <begin position="268"/>
        <end position="287"/>
    </location>
</feature>
<evidence type="ECO:0000256" key="1">
    <source>
        <dbReference type="ARBA" id="ARBA00004141"/>
    </source>
</evidence>
<dbReference type="RefSeq" id="WP_049741161.1">
    <property type="nucleotide sequence ID" value="NZ_BJON01000022.1"/>
</dbReference>
<dbReference type="OrthoDB" id="9787279at2"/>
<feature type="transmembrane region" description="Helical" evidence="6">
    <location>
        <begin position="100"/>
        <end position="119"/>
    </location>
</feature>
<feature type="transmembrane region" description="Helical" evidence="6">
    <location>
        <begin position="23"/>
        <end position="44"/>
    </location>
</feature>
<sequence length="435" mass="46121">MEEANSKNNDYEREPVPSSLRKGWIPLSLVWIAIGIDISSMLLGAQLGGGMNFWDAIGAVMLGSLLLGIMGAICAYIGAATGLSTAMITRFAFGEYGARLISAIIGISLLGWFGVQAGFFAQNVQTALDSVLGIKLDTSILSVLGGLLMMSTAIYGYRALEKLSSWAVPLMVLLIGISIFLTLHAHPLAEISHMNATGEPMSFGMAVSLVIGIFVVGTIITPDVSRWARTRKDAVLASFFGFFIGNSFMIVVAIILSKAMGTSDLTTIFLGLGLGIPAILVITLAQWTTNTSNLYSSSLGFSVVFSKVPKTLITVVAGLIATGLAYLGIYDRFITFLSFITMLIAPVGGICIAEYYVVNRAAFAFEKGHRQLIARSLVSWLLASFIAYCTTGAPDGLGLFHLTTVPALDGFLSGVLLQIVLGKVSGKREAAKQAA</sequence>
<dbReference type="CDD" id="cd11484">
    <property type="entry name" value="SLC-NCS1sbd_CobB-like"/>
    <property type="match status" value="1"/>
</dbReference>
<comment type="similarity">
    <text evidence="2">Belongs to the purine-cytosine permease (2.A.39) family.</text>
</comment>
<feature type="transmembrane region" description="Helical" evidence="6">
    <location>
        <begin position="164"/>
        <end position="183"/>
    </location>
</feature>
<feature type="transmembrane region" description="Helical" evidence="6">
    <location>
        <begin position="333"/>
        <end position="357"/>
    </location>
</feature>
<reference evidence="9" key="1">
    <citation type="submission" date="2015-07" db="EMBL/GenBank/DDBJ databases">
        <title>Genome sequencing project for genomic taxonomy and phylogenomics of Bacillus-like bacteria.</title>
        <authorList>
            <person name="Liu B."/>
            <person name="Wang J."/>
            <person name="Zhu Y."/>
            <person name="Liu G."/>
            <person name="Chen Q."/>
            <person name="Chen Z."/>
            <person name="Lan J."/>
            <person name="Che J."/>
            <person name="Ge C."/>
            <person name="Shi H."/>
            <person name="Pan Z."/>
            <person name="Liu X."/>
        </authorList>
    </citation>
    <scope>NUCLEOTIDE SEQUENCE [LARGE SCALE GENOMIC DNA]</scope>
    <source>
        <strain evidence="9">DSM 9887</strain>
    </source>
</reference>
<keyword evidence="4 6" id="KW-1133">Transmembrane helix</keyword>
<evidence type="ECO:0000256" key="2">
    <source>
        <dbReference type="ARBA" id="ARBA00008974"/>
    </source>
</evidence>
<evidence type="ECO:0000313" key="7">
    <source>
        <dbReference type="EMBL" id="GED71709.1"/>
    </source>
</evidence>
<evidence type="ECO:0000313" key="8">
    <source>
        <dbReference type="EMBL" id="KNB69168.1"/>
    </source>
</evidence>
<dbReference type="PANTHER" id="PTHR30569:SF0">
    <property type="entry name" value="CYTOSINE PERMEASE"/>
    <property type="match status" value="1"/>
</dbReference>
<evidence type="ECO:0000313" key="10">
    <source>
        <dbReference type="Proteomes" id="UP000319578"/>
    </source>
</evidence>
<dbReference type="InterPro" id="IPR001248">
    <property type="entry name" value="Pur-cyt_permease"/>
</dbReference>
<proteinExistence type="inferred from homology"/>
<reference evidence="7 10" key="3">
    <citation type="submission" date="2019-06" db="EMBL/GenBank/DDBJ databases">
        <title>Whole genome shotgun sequence of Brevibacillus reuszeri NBRC 15719.</title>
        <authorList>
            <person name="Hosoyama A."/>
            <person name="Uohara A."/>
            <person name="Ohji S."/>
            <person name="Ichikawa N."/>
        </authorList>
    </citation>
    <scope>NUCLEOTIDE SEQUENCE [LARGE SCALE GENOMIC DNA]</scope>
    <source>
        <strain evidence="7 10">NBRC 15719</strain>
    </source>
</reference>
<feature type="transmembrane region" description="Helical" evidence="6">
    <location>
        <begin position="203"/>
        <end position="222"/>
    </location>
</feature>
<dbReference type="AlphaFoldDB" id="A0A0K9YK80"/>
<gene>
    <name evidence="8" type="ORF">ADS79_24905</name>
    <name evidence="7" type="ORF">BRE01_54110</name>
</gene>
<dbReference type="PANTHER" id="PTHR30569">
    <property type="entry name" value="CYTOSINE TRANSPORTER CODB"/>
    <property type="match status" value="1"/>
</dbReference>
<dbReference type="Pfam" id="PF02133">
    <property type="entry name" value="Transp_cyt_pur"/>
    <property type="match status" value="1"/>
</dbReference>
<evidence type="ECO:0000256" key="4">
    <source>
        <dbReference type="ARBA" id="ARBA00022989"/>
    </source>
</evidence>
<protein>
    <submittedName>
        <fullName evidence="8">Cytosine permease</fullName>
    </submittedName>
</protein>
<dbReference type="STRING" id="54915.ADS79_24905"/>
<feature type="transmembrane region" description="Helical" evidence="6">
    <location>
        <begin position="234"/>
        <end position="256"/>
    </location>
</feature>
<dbReference type="Proteomes" id="UP000319578">
    <property type="component" value="Unassembled WGS sequence"/>
</dbReference>
<dbReference type="PATRIC" id="fig|54915.3.peg.4130"/>
<feature type="transmembrane region" description="Helical" evidence="6">
    <location>
        <begin position="139"/>
        <end position="157"/>
    </location>
</feature>
<organism evidence="8 9">
    <name type="scientific">Brevibacillus reuszeri</name>
    <dbReference type="NCBI Taxonomy" id="54915"/>
    <lineage>
        <taxon>Bacteria</taxon>
        <taxon>Bacillati</taxon>
        <taxon>Bacillota</taxon>
        <taxon>Bacilli</taxon>
        <taxon>Bacillales</taxon>
        <taxon>Paenibacillaceae</taxon>
        <taxon>Brevibacillus</taxon>
    </lineage>
</organism>
<feature type="transmembrane region" description="Helical" evidence="6">
    <location>
        <begin position="56"/>
        <end position="79"/>
    </location>
</feature>
<reference evidence="8" key="2">
    <citation type="submission" date="2015-07" db="EMBL/GenBank/DDBJ databases">
        <title>MeaNS - Measles Nucleotide Surveillance Program.</title>
        <authorList>
            <person name="Tran T."/>
            <person name="Druce J."/>
        </authorList>
    </citation>
    <scope>NUCLEOTIDE SEQUENCE</scope>
    <source>
        <strain evidence="8">DSM 9887</strain>
    </source>
</reference>
<feature type="transmembrane region" description="Helical" evidence="6">
    <location>
        <begin position="377"/>
        <end position="393"/>
    </location>
</feature>
<evidence type="ECO:0000256" key="3">
    <source>
        <dbReference type="ARBA" id="ARBA00022692"/>
    </source>
</evidence>
<name>A0A0K9YK80_9BACL</name>
<comment type="caution">
    <text evidence="8">The sequence shown here is derived from an EMBL/GenBank/DDBJ whole genome shotgun (WGS) entry which is preliminary data.</text>
</comment>
<dbReference type="GO" id="GO:0005886">
    <property type="term" value="C:plasma membrane"/>
    <property type="evidence" value="ECO:0007669"/>
    <property type="project" value="TreeGrafter"/>
</dbReference>
<evidence type="ECO:0000256" key="5">
    <source>
        <dbReference type="ARBA" id="ARBA00023136"/>
    </source>
</evidence>
<accession>A0A0K9YK80</accession>
<dbReference type="InterPro" id="IPR030191">
    <property type="entry name" value="CodB"/>
</dbReference>
<dbReference type="Gene3D" id="1.10.4160.10">
    <property type="entry name" value="Hydantoin permease"/>
    <property type="match status" value="1"/>
</dbReference>
<keyword evidence="10" id="KW-1185">Reference proteome</keyword>
<evidence type="ECO:0000256" key="6">
    <source>
        <dbReference type="SAM" id="Phobius"/>
    </source>
</evidence>
<dbReference type="GO" id="GO:0015209">
    <property type="term" value="F:cytosine transmembrane transporter activity"/>
    <property type="evidence" value="ECO:0007669"/>
    <property type="project" value="InterPro"/>
</dbReference>
<keyword evidence="5 6" id="KW-0472">Membrane</keyword>
<dbReference type="EMBL" id="LGIQ01000011">
    <property type="protein sequence ID" value="KNB69168.1"/>
    <property type="molecule type" value="Genomic_DNA"/>
</dbReference>
<dbReference type="Proteomes" id="UP000036834">
    <property type="component" value="Unassembled WGS sequence"/>
</dbReference>
<keyword evidence="3 6" id="KW-0812">Transmembrane</keyword>